<dbReference type="RefSeq" id="XP_035318639.1">
    <property type="nucleotide sequence ID" value="XM_035465374.1"/>
</dbReference>
<dbReference type="EMBL" id="JAANYQ010000019">
    <property type="protein sequence ID" value="KAF4119987.1"/>
    <property type="molecule type" value="Genomic_DNA"/>
</dbReference>
<organism evidence="2 3">
    <name type="scientific">Geosmithia morbida</name>
    <dbReference type="NCBI Taxonomy" id="1094350"/>
    <lineage>
        <taxon>Eukaryota</taxon>
        <taxon>Fungi</taxon>
        <taxon>Dikarya</taxon>
        <taxon>Ascomycota</taxon>
        <taxon>Pezizomycotina</taxon>
        <taxon>Sordariomycetes</taxon>
        <taxon>Hypocreomycetidae</taxon>
        <taxon>Hypocreales</taxon>
        <taxon>Bionectriaceae</taxon>
        <taxon>Geosmithia</taxon>
    </lineage>
</organism>
<dbReference type="GO" id="GO:0016301">
    <property type="term" value="F:kinase activity"/>
    <property type="evidence" value="ECO:0007669"/>
    <property type="project" value="InterPro"/>
</dbReference>
<dbReference type="Pfam" id="PF00485">
    <property type="entry name" value="PRK"/>
    <property type="match status" value="1"/>
</dbReference>
<feature type="domain" description="Phosphoribulokinase/uridine kinase" evidence="1">
    <location>
        <begin position="10"/>
        <end position="116"/>
    </location>
</feature>
<protein>
    <submittedName>
        <fullName evidence="2">Phosphoribulokinase uridine kinase family protein</fullName>
    </submittedName>
</protein>
<reference evidence="2" key="1">
    <citation type="submission" date="2020-03" db="EMBL/GenBank/DDBJ databases">
        <title>Site-based positive gene gene selection in Geosmithia morbida across the United States reveals a broad range of putative effectors and factors for local host and environmental adapation.</title>
        <authorList>
            <person name="Onufrak A."/>
            <person name="Murdoch R.W."/>
            <person name="Gazis R."/>
            <person name="Huff M."/>
            <person name="Staton M."/>
            <person name="Klingeman W."/>
            <person name="Hadziabdic D."/>
        </authorList>
    </citation>
    <scope>NUCLEOTIDE SEQUENCE</scope>
    <source>
        <strain evidence="2">1262</strain>
    </source>
</reference>
<evidence type="ECO:0000259" key="1">
    <source>
        <dbReference type="Pfam" id="PF00485"/>
    </source>
</evidence>
<dbReference type="GO" id="GO:0005524">
    <property type="term" value="F:ATP binding"/>
    <property type="evidence" value="ECO:0007669"/>
    <property type="project" value="InterPro"/>
</dbReference>
<dbReference type="InterPro" id="IPR006083">
    <property type="entry name" value="PRK/URK"/>
</dbReference>
<evidence type="ECO:0000313" key="3">
    <source>
        <dbReference type="Proteomes" id="UP000749293"/>
    </source>
</evidence>
<dbReference type="PANTHER" id="PTHR10285">
    <property type="entry name" value="URIDINE KINASE"/>
    <property type="match status" value="1"/>
</dbReference>
<keyword evidence="3" id="KW-1185">Reference proteome</keyword>
<name>A0A9P5CZ19_9HYPO</name>
<dbReference type="InterPro" id="IPR027417">
    <property type="entry name" value="P-loop_NTPase"/>
</dbReference>
<dbReference type="GeneID" id="55969626"/>
<sequence>MAMDGFHLTRAELDAMPDPAYARARRGAPFTFDASRYEKLVRQLREPPSKGPVLAPTFDHAVKDPVEGDLVIPETARIVIIEGLYLSLDEPVWRDARELFDEMWFVDVDADVARARLRERHLRAGIVQTLEEGDRRALENDIPNGLDIIKRRLPVDEVIVSREDGAWVHS</sequence>
<proteinExistence type="predicted"/>
<comment type="caution">
    <text evidence="2">The sequence shown here is derived from an EMBL/GenBank/DDBJ whole genome shotgun (WGS) entry which is preliminary data.</text>
</comment>
<accession>A0A9P5CZ19</accession>
<dbReference type="SUPFAM" id="SSF52540">
    <property type="entry name" value="P-loop containing nucleoside triphosphate hydrolases"/>
    <property type="match status" value="1"/>
</dbReference>
<dbReference type="OrthoDB" id="6362633at2759"/>
<dbReference type="Proteomes" id="UP000749293">
    <property type="component" value="Unassembled WGS sequence"/>
</dbReference>
<evidence type="ECO:0000313" key="2">
    <source>
        <dbReference type="EMBL" id="KAF4119987.1"/>
    </source>
</evidence>
<gene>
    <name evidence="2" type="ORF">GMORB2_3398</name>
</gene>
<dbReference type="AlphaFoldDB" id="A0A9P5CZ19"/>
<dbReference type="Gene3D" id="3.40.50.300">
    <property type="entry name" value="P-loop containing nucleotide triphosphate hydrolases"/>
    <property type="match status" value="1"/>
</dbReference>